<evidence type="ECO:0000313" key="5">
    <source>
        <dbReference type="Proteomes" id="UP000296216"/>
    </source>
</evidence>
<accession>A0A4D6GYA8</accession>
<dbReference type="AlphaFoldDB" id="A0A4D6GYA8"/>
<evidence type="ECO:0000313" key="4">
    <source>
        <dbReference type="EMBL" id="TYO81884.1"/>
    </source>
</evidence>
<feature type="domain" description="DUF8103" evidence="2">
    <location>
        <begin position="14"/>
        <end position="90"/>
    </location>
</feature>
<dbReference type="Proteomes" id="UP000296216">
    <property type="component" value="Chromosome"/>
</dbReference>
<dbReference type="EMBL" id="VRYN01000001">
    <property type="protein sequence ID" value="TYO81884.1"/>
    <property type="molecule type" value="Genomic_DNA"/>
</dbReference>
<protein>
    <recommendedName>
        <fullName evidence="2">DUF8103 domain-containing protein</fullName>
    </recommendedName>
</protein>
<name>A0A4D6GYA8_HALS9</name>
<reference evidence="4 6" key="2">
    <citation type="submission" date="2019-07" db="EMBL/GenBank/DDBJ databases">
        <title>Genomic Encyclopedia of Archaeal and Bacterial Type Strains, Phase II (KMG-II): from individual species to whole genera.</title>
        <authorList>
            <person name="Goeker M."/>
        </authorList>
    </citation>
    <scope>NUCLEOTIDE SEQUENCE [LARGE SCALE GENOMIC DNA]</scope>
    <source>
        <strain evidence="4 6">DSM 3754</strain>
    </source>
</reference>
<reference evidence="3" key="3">
    <citation type="journal article" name="MicrobiologyOpen">
        <title>Whole-genome comparison between the type strain of Halobacterium salinarum (DSM 3754(T)) and the laboratory strains R1 and NRC-1.</title>
        <authorList>
            <person name="Pfeiffer F."/>
            <person name="Losensky G."/>
            <person name="Marchfelder A."/>
            <person name="Habermann B."/>
            <person name="Dyall-Smith M."/>
        </authorList>
    </citation>
    <scope>NUCLEOTIDE SEQUENCE</scope>
    <source>
        <strain evidence="3">91-R6</strain>
    </source>
</reference>
<organism evidence="3 5">
    <name type="scientific">Halobacterium salinarum (strain ATCC 33171 / DSM 3754 / JCM 8978 / NBRC 102687 / NCIMB 764 / 91-R6)</name>
    <dbReference type="NCBI Taxonomy" id="2597657"/>
    <lineage>
        <taxon>Archaea</taxon>
        <taxon>Methanobacteriati</taxon>
        <taxon>Methanobacteriota</taxon>
        <taxon>Stenosarchaea group</taxon>
        <taxon>Halobacteria</taxon>
        <taxon>Halobacteriales</taxon>
        <taxon>Halobacteriaceae</taxon>
        <taxon>Halobacterium</taxon>
    </lineage>
</organism>
<reference evidence="3 5" key="1">
    <citation type="journal article" date="2019" name="Microbiol. Resour. Announc.">
        <title>The Genome Sequence of the Halobacterium salinarum Type Strain Is Closely Related to That of Laboratory Strains NRC-1 and R1.</title>
        <authorList>
            <person name="Pfeiffer F."/>
            <person name="Marchfelder A."/>
            <person name="Habermann B."/>
            <person name="Dyall-Smith M.L."/>
        </authorList>
    </citation>
    <scope>NUCLEOTIDE SEQUENCE [LARGE SCALE GENOMIC DNA]</scope>
    <source>
        <strain evidence="3">91-R6</strain>
        <strain evidence="5">ATCC 33171 / DSM 3754 / JCM 8978 / NBRC 102687 / NCIMB 764 / 91-R6</strain>
    </source>
</reference>
<evidence type="ECO:0000259" key="2">
    <source>
        <dbReference type="Pfam" id="PF26405"/>
    </source>
</evidence>
<dbReference type="GeneID" id="68694561"/>
<evidence type="ECO:0000256" key="1">
    <source>
        <dbReference type="SAM" id="MobiDB-lite"/>
    </source>
</evidence>
<dbReference type="EMBL" id="CP038631">
    <property type="protein sequence ID" value="QCC45622.1"/>
    <property type="molecule type" value="Genomic_DNA"/>
</dbReference>
<dbReference type="Proteomes" id="UP000323075">
    <property type="component" value="Unassembled WGS sequence"/>
</dbReference>
<proteinExistence type="predicted"/>
<feature type="compositionally biased region" description="Polar residues" evidence="1">
    <location>
        <begin position="1"/>
        <end position="17"/>
    </location>
</feature>
<dbReference type="Pfam" id="PF26405">
    <property type="entry name" value="DUF8103"/>
    <property type="match status" value="1"/>
</dbReference>
<dbReference type="RefSeq" id="WP_049892528.1">
    <property type="nucleotide sequence ID" value="NZ_VRYN01000001.1"/>
</dbReference>
<feature type="region of interest" description="Disordered" evidence="1">
    <location>
        <begin position="1"/>
        <end position="20"/>
    </location>
</feature>
<gene>
    <name evidence="4" type="ORF">APQ99_00396</name>
    <name evidence="3" type="ORF">HBSAL_09895</name>
</gene>
<evidence type="ECO:0000313" key="3">
    <source>
        <dbReference type="EMBL" id="QCC45622.1"/>
    </source>
</evidence>
<sequence>MVNGNTVHEPTGSTAGQTADIEDPTWVVVKSLLETNTATTNALETVMLYAATDRIDDLPADALAAHLDDLIETQRRTITELELARDAISELNAEQ</sequence>
<evidence type="ECO:0000313" key="6">
    <source>
        <dbReference type="Proteomes" id="UP000323075"/>
    </source>
</evidence>
<dbReference type="InterPro" id="IPR058416">
    <property type="entry name" value="DUF8103"/>
</dbReference>